<sequence length="155" mass="18303">MKIRLCYASSRHDSMDDLIEDLSDILSVARDFNFKNDIYGVLYYANNGFFQCLEGERFVVQQLFERIKNDKRHKAILEFDSIEIKKYSFKNWSMKYVQKSSKVDIFFNEIGCEVFTPTALNENNIDKFLEALLSENQTFIKKRVGLNKRGTHPYL</sequence>
<dbReference type="Gene3D" id="3.30.70.100">
    <property type="match status" value="1"/>
</dbReference>
<evidence type="ECO:0000313" key="2">
    <source>
        <dbReference type="EMBL" id="ENW03085.1"/>
    </source>
</evidence>
<reference evidence="2 3" key="1">
    <citation type="submission" date="2013-02" db="EMBL/GenBank/DDBJ databases">
        <title>The Genome Sequence of Acinetobacter beijerinckii ANC 3835.</title>
        <authorList>
            <consortium name="The Broad Institute Genome Sequencing Platform"/>
            <consortium name="The Broad Institute Genome Sequencing Center for Infectious Disease"/>
            <person name="Cerqueira G."/>
            <person name="Feldgarden M."/>
            <person name="Courvalin P."/>
            <person name="Perichon B."/>
            <person name="Grillot-Courvalin C."/>
            <person name="Clermont D."/>
            <person name="Rocha E."/>
            <person name="Yoon E.-J."/>
            <person name="Nemec A."/>
            <person name="Walker B."/>
            <person name="Young S.K."/>
            <person name="Zeng Q."/>
            <person name="Gargeya S."/>
            <person name="Fitzgerald M."/>
            <person name="Haas B."/>
            <person name="Abouelleil A."/>
            <person name="Alvarado L."/>
            <person name="Arachchi H.M."/>
            <person name="Berlin A.M."/>
            <person name="Chapman S.B."/>
            <person name="Dewar J."/>
            <person name="Goldberg J."/>
            <person name="Griggs A."/>
            <person name="Gujja S."/>
            <person name="Hansen M."/>
            <person name="Howarth C."/>
            <person name="Imamovic A."/>
            <person name="Larimer J."/>
            <person name="McCowan C."/>
            <person name="Murphy C."/>
            <person name="Neiman D."/>
            <person name="Pearson M."/>
            <person name="Priest M."/>
            <person name="Roberts A."/>
            <person name="Saif S."/>
            <person name="Shea T."/>
            <person name="Sisk P."/>
            <person name="Sykes S."/>
            <person name="Wortman J."/>
            <person name="Nusbaum C."/>
            <person name="Birren B."/>
        </authorList>
    </citation>
    <scope>NUCLEOTIDE SEQUENCE [LARGE SCALE GENOMIC DNA]</scope>
    <source>
        <strain evidence="2 3">ANC 3835</strain>
    </source>
</reference>
<feature type="domain" description="BLUF" evidence="1">
    <location>
        <begin position="2"/>
        <end position="95"/>
    </location>
</feature>
<name>N9F6Z4_9GAMM</name>
<dbReference type="GO" id="GO:0071949">
    <property type="term" value="F:FAD binding"/>
    <property type="evidence" value="ECO:0007669"/>
    <property type="project" value="InterPro"/>
</dbReference>
<dbReference type="SMART" id="SM01034">
    <property type="entry name" value="BLUF"/>
    <property type="match status" value="1"/>
</dbReference>
<comment type="caution">
    <text evidence="2">The sequence shown here is derived from an EMBL/GenBank/DDBJ whole genome shotgun (WGS) entry which is preliminary data.</text>
</comment>
<dbReference type="OrthoDB" id="557705at2"/>
<accession>N9F6Z4</accession>
<dbReference type="InterPro" id="IPR036046">
    <property type="entry name" value="Acylphosphatase-like_dom_sf"/>
</dbReference>
<dbReference type="PATRIC" id="fig|1217649.3.peg.2753"/>
<evidence type="ECO:0000313" key="3">
    <source>
        <dbReference type="Proteomes" id="UP000018417"/>
    </source>
</evidence>
<dbReference type="GO" id="GO:0009882">
    <property type="term" value="F:blue light photoreceptor activity"/>
    <property type="evidence" value="ECO:0007669"/>
    <property type="project" value="InterPro"/>
</dbReference>
<proteinExistence type="predicted"/>
<evidence type="ECO:0000259" key="1">
    <source>
        <dbReference type="PROSITE" id="PS50925"/>
    </source>
</evidence>
<gene>
    <name evidence="2" type="ORF">F934_02826</name>
</gene>
<dbReference type="SUPFAM" id="SSF54975">
    <property type="entry name" value="Acylphosphatase/BLUF domain-like"/>
    <property type="match status" value="1"/>
</dbReference>
<protein>
    <recommendedName>
        <fullName evidence="1">BLUF domain-containing protein</fullName>
    </recommendedName>
</protein>
<dbReference type="InterPro" id="IPR007024">
    <property type="entry name" value="BLUF_domain"/>
</dbReference>
<dbReference type="AlphaFoldDB" id="N9F6Z4"/>
<dbReference type="Proteomes" id="UP000018417">
    <property type="component" value="Unassembled WGS sequence"/>
</dbReference>
<dbReference type="EMBL" id="APQK01000015">
    <property type="protein sequence ID" value="ENW03085.1"/>
    <property type="molecule type" value="Genomic_DNA"/>
</dbReference>
<dbReference type="PROSITE" id="PS50925">
    <property type="entry name" value="BLUF"/>
    <property type="match status" value="1"/>
</dbReference>
<organism evidence="2 3">
    <name type="scientific">Acinetobacter beijerinckii ANC 3835</name>
    <dbReference type="NCBI Taxonomy" id="1217649"/>
    <lineage>
        <taxon>Bacteria</taxon>
        <taxon>Pseudomonadati</taxon>
        <taxon>Pseudomonadota</taxon>
        <taxon>Gammaproteobacteria</taxon>
        <taxon>Moraxellales</taxon>
        <taxon>Moraxellaceae</taxon>
        <taxon>Acinetobacter</taxon>
    </lineage>
</organism>
<dbReference type="Pfam" id="PF04940">
    <property type="entry name" value="BLUF"/>
    <property type="match status" value="1"/>
</dbReference>
<dbReference type="HOGENOM" id="CLU_097099_1_0_6"/>
<dbReference type="RefSeq" id="WP_005055777.1">
    <property type="nucleotide sequence ID" value="NZ_KB849761.1"/>
</dbReference>